<evidence type="ECO:0000256" key="1">
    <source>
        <dbReference type="SAM" id="Phobius"/>
    </source>
</evidence>
<organism evidence="2 3">
    <name type="scientific">Bacillus subtilis</name>
    <dbReference type="NCBI Taxonomy" id="1423"/>
    <lineage>
        <taxon>Bacteria</taxon>
        <taxon>Bacillati</taxon>
        <taxon>Bacillota</taxon>
        <taxon>Bacilli</taxon>
        <taxon>Bacillales</taxon>
        <taxon>Bacillaceae</taxon>
        <taxon>Bacillus</taxon>
    </lineage>
</organism>
<dbReference type="InterPro" id="IPR036259">
    <property type="entry name" value="MFS_trans_sf"/>
</dbReference>
<keyword evidence="1" id="KW-1133">Transmembrane helix</keyword>
<comment type="caution">
    <text evidence="2">The sequence shown here is derived from an EMBL/GenBank/DDBJ whole genome shotgun (WGS) entry which is preliminary data.</text>
</comment>
<dbReference type="PATRIC" id="fig|1423.173.peg.4610"/>
<protein>
    <submittedName>
        <fullName evidence="2">Nitrite extrusion permease</fullName>
    </submittedName>
</protein>
<dbReference type="AlphaFoldDB" id="A0A0D1J1I3"/>
<feature type="transmembrane region" description="Helical" evidence="1">
    <location>
        <begin position="23"/>
        <end position="46"/>
    </location>
</feature>
<keyword evidence="1" id="KW-0472">Membrane</keyword>
<proteinExistence type="predicted"/>
<dbReference type="Proteomes" id="UP000032247">
    <property type="component" value="Unassembled WGS sequence"/>
</dbReference>
<reference evidence="2 3" key="1">
    <citation type="submission" date="2014-12" db="EMBL/GenBank/DDBJ databases">
        <title>Comparative genome analysis of Bacillus coagulans HM-08, Clostridium butyricum HM-68, Bacillus subtilis HM-66 and Bacillus licheniformis BL-09.</title>
        <authorList>
            <person name="Zhang H."/>
        </authorList>
    </citation>
    <scope>NUCLEOTIDE SEQUENCE [LARGE SCALE GENOMIC DNA]</scope>
    <source>
        <strain evidence="2 3">HM-66</strain>
    </source>
</reference>
<sequence length="62" mass="6913">MGGLGGFFPPLILASVFQATGQYAIGFMALSEVALASFVLVIWMYWQERMKTHTERNSQSIN</sequence>
<dbReference type="SUPFAM" id="SSF103473">
    <property type="entry name" value="MFS general substrate transporter"/>
    <property type="match status" value="1"/>
</dbReference>
<evidence type="ECO:0000313" key="2">
    <source>
        <dbReference type="EMBL" id="KIU06069.1"/>
    </source>
</evidence>
<gene>
    <name evidence="2" type="ORF">SC09_contig4orf01064</name>
</gene>
<keyword evidence="1" id="KW-0812">Transmembrane</keyword>
<evidence type="ECO:0000313" key="3">
    <source>
        <dbReference type="Proteomes" id="UP000032247"/>
    </source>
</evidence>
<accession>A0A0D1J1I3</accession>
<dbReference type="Gene3D" id="1.20.1250.20">
    <property type="entry name" value="MFS general substrate transporter like domains"/>
    <property type="match status" value="1"/>
</dbReference>
<name>A0A0D1J1I3_BACIU</name>
<dbReference type="EMBL" id="JXBC01000013">
    <property type="protein sequence ID" value="KIU06069.1"/>
    <property type="molecule type" value="Genomic_DNA"/>
</dbReference>